<gene>
    <name evidence="1" type="ORF">G3T37_08560</name>
</gene>
<dbReference type="Proteomes" id="UP000479756">
    <property type="component" value="Unassembled WGS sequence"/>
</dbReference>
<proteinExistence type="predicted"/>
<evidence type="ECO:0000313" key="1">
    <source>
        <dbReference type="EMBL" id="NEM91408.1"/>
    </source>
</evidence>
<evidence type="ECO:0008006" key="3">
    <source>
        <dbReference type="Google" id="ProtNLM"/>
    </source>
</evidence>
<dbReference type="AlphaFoldDB" id="A0A7C9PNH0"/>
<organism evidence="1 2">
    <name type="scientific">Galbitalea soli</name>
    <dbReference type="NCBI Taxonomy" id="1268042"/>
    <lineage>
        <taxon>Bacteria</taxon>
        <taxon>Bacillati</taxon>
        <taxon>Actinomycetota</taxon>
        <taxon>Actinomycetes</taxon>
        <taxon>Micrococcales</taxon>
        <taxon>Microbacteriaceae</taxon>
        <taxon>Galbitalea</taxon>
    </lineage>
</organism>
<accession>A0A7C9PNH0</accession>
<dbReference type="EMBL" id="JAAGWZ010000002">
    <property type="protein sequence ID" value="NEM91408.1"/>
    <property type="molecule type" value="Genomic_DNA"/>
</dbReference>
<reference evidence="1 2" key="1">
    <citation type="journal article" date="2014" name="Int. J. Syst. Evol. Microbiol.">
        <title>Description of Galbitalea soli gen. nov., sp. nov., and Frondihabitans sucicola sp. nov.</title>
        <authorList>
            <person name="Kim S.J."/>
            <person name="Lim J.M."/>
            <person name="Ahn J.H."/>
            <person name="Weon H.Y."/>
            <person name="Hamada M."/>
            <person name="Suzuki K."/>
            <person name="Ahn T.Y."/>
            <person name="Kwon S.W."/>
        </authorList>
    </citation>
    <scope>NUCLEOTIDE SEQUENCE [LARGE SCALE GENOMIC DNA]</scope>
    <source>
        <strain evidence="1 2">NBRC 108727</strain>
    </source>
</reference>
<comment type="caution">
    <text evidence="1">The sequence shown here is derived from an EMBL/GenBank/DDBJ whole genome shotgun (WGS) entry which is preliminary data.</text>
</comment>
<name>A0A7C9PNH0_9MICO</name>
<protein>
    <recommendedName>
        <fullName evidence="3">DUF1508 domain-containing protein</fullName>
    </recommendedName>
</protein>
<keyword evidence="2" id="KW-1185">Reference proteome</keyword>
<sequence>MVTMTELFFLVDAGEGRWYVRHQLTDEPAGSILRTSRGYALMNTEKRPLGTYDTIADALRSLYATV</sequence>
<evidence type="ECO:0000313" key="2">
    <source>
        <dbReference type="Proteomes" id="UP000479756"/>
    </source>
</evidence>
<dbReference type="RefSeq" id="WP_163473104.1">
    <property type="nucleotide sequence ID" value="NZ_JAAGWZ010000002.1"/>
</dbReference>